<dbReference type="AlphaFoldDB" id="A0A3L9Y118"/>
<keyword evidence="2" id="KW-1185">Reference proteome</keyword>
<sequence>MRMVFDFLKRGTVEVPEAKASAAGRVMAWGGAGRVACTQCRVMGAVSRAGCARRHDPAGGRV</sequence>
<comment type="caution">
    <text evidence="1">The sequence shown here is derived from an EMBL/GenBank/DDBJ whole genome shotgun (WGS) entry which is preliminary data.</text>
</comment>
<dbReference type="Proteomes" id="UP000281343">
    <property type="component" value="Unassembled WGS sequence"/>
</dbReference>
<dbReference type="EMBL" id="RCNT01000005">
    <property type="protein sequence ID" value="RMA42142.1"/>
    <property type="molecule type" value="Genomic_DNA"/>
</dbReference>
<proteinExistence type="predicted"/>
<organism evidence="1 2">
    <name type="scientific">Rhodophyticola porphyridii</name>
    <dbReference type="NCBI Taxonomy" id="1852017"/>
    <lineage>
        <taxon>Bacteria</taxon>
        <taxon>Pseudomonadati</taxon>
        <taxon>Pseudomonadota</taxon>
        <taxon>Alphaproteobacteria</taxon>
        <taxon>Rhodobacterales</taxon>
        <taxon>Roseobacteraceae</taxon>
        <taxon>Rhodophyticola</taxon>
    </lineage>
</organism>
<protein>
    <submittedName>
        <fullName evidence="1">Uncharacterized protein</fullName>
    </submittedName>
</protein>
<name>A0A3L9Y118_9RHOB</name>
<evidence type="ECO:0000313" key="1">
    <source>
        <dbReference type="EMBL" id="RMA42142.1"/>
    </source>
</evidence>
<evidence type="ECO:0000313" key="2">
    <source>
        <dbReference type="Proteomes" id="UP000281343"/>
    </source>
</evidence>
<gene>
    <name evidence="1" type="ORF">D9R08_11885</name>
</gene>
<accession>A0A3L9Y118</accession>
<reference evidence="1 2" key="1">
    <citation type="submission" date="2018-10" db="EMBL/GenBank/DDBJ databases">
        <authorList>
            <person name="Jung H.S."/>
            <person name="Jeon C.O."/>
        </authorList>
    </citation>
    <scope>NUCLEOTIDE SEQUENCE [LARGE SCALE GENOMIC DNA]</scope>
    <source>
        <strain evidence="1 2">MA-7-27</strain>
    </source>
</reference>